<comment type="similarity">
    <text evidence="1 8">Belongs to the malate synthase family.</text>
</comment>
<feature type="domain" description="Malate synthase TIM barrel" evidence="9">
    <location>
        <begin position="165"/>
        <end position="408"/>
    </location>
</feature>
<dbReference type="InterPro" id="IPR048356">
    <property type="entry name" value="MS_N"/>
</dbReference>
<dbReference type="InterPro" id="IPR048355">
    <property type="entry name" value="MS_C"/>
</dbReference>
<organism evidence="12 13">
    <name type="scientific">Natronospira elongata</name>
    <dbReference type="NCBI Taxonomy" id="3110268"/>
    <lineage>
        <taxon>Bacteria</taxon>
        <taxon>Pseudomonadati</taxon>
        <taxon>Pseudomonadota</taxon>
        <taxon>Gammaproteobacteria</taxon>
        <taxon>Natronospirales</taxon>
        <taxon>Natronospiraceae</taxon>
        <taxon>Natronospira</taxon>
    </lineage>
</organism>
<gene>
    <name evidence="12" type="primary">aceB</name>
    <name evidence="12" type="ORF">VCB98_05735</name>
</gene>
<dbReference type="NCBIfam" id="TIGR01344">
    <property type="entry name" value="malate_syn_A"/>
    <property type="match status" value="1"/>
</dbReference>
<dbReference type="Pfam" id="PF01274">
    <property type="entry name" value="MS_TIM-barrel"/>
    <property type="match status" value="1"/>
</dbReference>
<accession>A0AAP6JED9</accession>
<evidence type="ECO:0000256" key="2">
    <source>
        <dbReference type="ARBA" id="ARBA00012636"/>
    </source>
</evidence>
<dbReference type="RefSeq" id="WP_346050942.1">
    <property type="nucleotide sequence ID" value="NZ_JAYGII010000008.1"/>
</dbReference>
<proteinExistence type="inferred from homology"/>
<comment type="catalytic activity">
    <reaction evidence="6 8">
        <text>glyoxylate + acetyl-CoA + H2O = (S)-malate + CoA + H(+)</text>
        <dbReference type="Rhea" id="RHEA:18181"/>
        <dbReference type="ChEBI" id="CHEBI:15377"/>
        <dbReference type="ChEBI" id="CHEBI:15378"/>
        <dbReference type="ChEBI" id="CHEBI:15589"/>
        <dbReference type="ChEBI" id="CHEBI:36655"/>
        <dbReference type="ChEBI" id="CHEBI:57287"/>
        <dbReference type="ChEBI" id="CHEBI:57288"/>
        <dbReference type="EC" id="2.3.3.9"/>
    </reaction>
</comment>
<dbReference type="Gene3D" id="1.20.1220.12">
    <property type="entry name" value="Malate synthase, domain III"/>
    <property type="match status" value="1"/>
</dbReference>
<dbReference type="GO" id="GO:0006099">
    <property type="term" value="P:tricarboxylic acid cycle"/>
    <property type="evidence" value="ECO:0007669"/>
    <property type="project" value="UniProtKB-KW"/>
</dbReference>
<reference evidence="12 13" key="1">
    <citation type="submission" date="2023-12" db="EMBL/GenBank/DDBJ databases">
        <title>Whole-genome sequencing of halo(alkali)philic microorganisms from hypersaline lakes.</title>
        <authorList>
            <person name="Sorokin D.Y."/>
            <person name="Merkel A.Y."/>
            <person name="Messina E."/>
            <person name="Yakimov M."/>
        </authorList>
    </citation>
    <scope>NUCLEOTIDE SEQUENCE [LARGE SCALE GENOMIC DNA]</scope>
    <source>
        <strain evidence="12 13">AB-CW1</strain>
    </source>
</reference>
<dbReference type="FunFam" id="3.20.20.360:FF:000001">
    <property type="entry name" value="Malate synthase"/>
    <property type="match status" value="1"/>
</dbReference>
<keyword evidence="12" id="KW-0012">Acyltransferase</keyword>
<dbReference type="SUPFAM" id="SSF51645">
    <property type="entry name" value="Malate synthase G"/>
    <property type="match status" value="1"/>
</dbReference>
<name>A0AAP6JED9_9GAMM</name>
<evidence type="ECO:0000259" key="11">
    <source>
        <dbReference type="Pfam" id="PF20659"/>
    </source>
</evidence>
<dbReference type="Pfam" id="PF20659">
    <property type="entry name" value="MS_C"/>
    <property type="match status" value="1"/>
</dbReference>
<evidence type="ECO:0000256" key="1">
    <source>
        <dbReference type="ARBA" id="ARBA00006394"/>
    </source>
</evidence>
<dbReference type="InterPro" id="IPR044856">
    <property type="entry name" value="Malate_synth_C_sf"/>
</dbReference>
<evidence type="ECO:0000259" key="10">
    <source>
        <dbReference type="Pfam" id="PF20656"/>
    </source>
</evidence>
<feature type="domain" description="Malate synthase C-terminal" evidence="11">
    <location>
        <begin position="415"/>
        <end position="534"/>
    </location>
</feature>
<evidence type="ECO:0000256" key="5">
    <source>
        <dbReference type="ARBA" id="ARBA00022679"/>
    </source>
</evidence>
<keyword evidence="13" id="KW-1185">Reference proteome</keyword>
<evidence type="ECO:0000313" key="12">
    <source>
        <dbReference type="EMBL" id="MEA5445313.1"/>
    </source>
</evidence>
<feature type="active site" description="Proton acceptor" evidence="7">
    <location>
        <position position="168"/>
    </location>
</feature>
<keyword evidence="4 8" id="KW-0816">Tricarboxylic acid cycle</keyword>
<dbReference type="InterPro" id="IPR011076">
    <property type="entry name" value="Malate_synth_sf"/>
</dbReference>
<dbReference type="Proteomes" id="UP001302316">
    <property type="component" value="Unassembled WGS sequence"/>
</dbReference>
<evidence type="ECO:0000256" key="4">
    <source>
        <dbReference type="ARBA" id="ARBA00022532"/>
    </source>
</evidence>
<evidence type="ECO:0000256" key="7">
    <source>
        <dbReference type="PIRSR" id="PIRSR001363-1"/>
    </source>
</evidence>
<feature type="domain" description="Malate synthase N-terminal" evidence="10">
    <location>
        <begin position="23"/>
        <end position="72"/>
    </location>
</feature>
<dbReference type="FunFam" id="1.20.1220.12:FF:000001">
    <property type="entry name" value="Malate synthase"/>
    <property type="match status" value="1"/>
</dbReference>
<dbReference type="InterPro" id="IPR001465">
    <property type="entry name" value="Malate_synthase_TIM"/>
</dbReference>
<dbReference type="GO" id="GO:0004474">
    <property type="term" value="F:malate synthase activity"/>
    <property type="evidence" value="ECO:0007669"/>
    <property type="project" value="UniProtKB-EC"/>
</dbReference>
<evidence type="ECO:0000259" key="9">
    <source>
        <dbReference type="Pfam" id="PF01274"/>
    </source>
</evidence>
<keyword evidence="5 8" id="KW-0808">Transferase</keyword>
<dbReference type="PANTHER" id="PTHR42902:SF1">
    <property type="entry name" value="MALATE SYNTHASE 1-RELATED"/>
    <property type="match status" value="1"/>
</dbReference>
<dbReference type="Pfam" id="PF20656">
    <property type="entry name" value="MS_N"/>
    <property type="match status" value="1"/>
</dbReference>
<dbReference type="PANTHER" id="PTHR42902">
    <property type="entry name" value="MALATE SYNTHASE"/>
    <property type="match status" value="1"/>
</dbReference>
<comment type="pathway">
    <text evidence="8">Carbohydrate metabolism; glyoxylate cycle; (S)-malate from isocitrate: step 2/2.</text>
</comment>
<dbReference type="InterPro" id="IPR019830">
    <property type="entry name" value="Malate_synthase_CS"/>
</dbReference>
<dbReference type="EMBL" id="JAYGII010000008">
    <property type="protein sequence ID" value="MEA5445313.1"/>
    <property type="molecule type" value="Genomic_DNA"/>
</dbReference>
<dbReference type="EC" id="2.3.3.9" evidence="2 8"/>
<protein>
    <recommendedName>
        <fullName evidence="2 8">Malate synthase</fullName>
        <ecNumber evidence="2 8">2.3.3.9</ecNumber>
    </recommendedName>
</protein>
<dbReference type="GO" id="GO:0006097">
    <property type="term" value="P:glyoxylate cycle"/>
    <property type="evidence" value="ECO:0007669"/>
    <property type="project" value="UniProtKB-KW"/>
</dbReference>
<comment type="caution">
    <text evidence="12">The sequence shown here is derived from an EMBL/GenBank/DDBJ whole genome shotgun (WGS) entry which is preliminary data.</text>
</comment>
<dbReference type="PROSITE" id="PS00510">
    <property type="entry name" value="MALATE_SYNTHASE"/>
    <property type="match status" value="1"/>
</dbReference>
<dbReference type="InterPro" id="IPR046363">
    <property type="entry name" value="MS_N_TIM-barrel_dom"/>
</dbReference>
<dbReference type="Gene3D" id="3.20.20.360">
    <property type="entry name" value="Malate synthase, domain 3"/>
    <property type="match status" value="1"/>
</dbReference>
<feature type="active site" description="Proton donor" evidence="7">
    <location>
        <position position="449"/>
    </location>
</feature>
<dbReference type="PIRSF" id="PIRSF001363">
    <property type="entry name" value="Malate_synth"/>
    <property type="match status" value="1"/>
</dbReference>
<evidence type="ECO:0000256" key="6">
    <source>
        <dbReference type="ARBA" id="ARBA00047918"/>
    </source>
</evidence>
<evidence type="ECO:0000313" key="13">
    <source>
        <dbReference type="Proteomes" id="UP001302316"/>
    </source>
</evidence>
<evidence type="ECO:0000256" key="8">
    <source>
        <dbReference type="RuleBase" id="RU000555"/>
    </source>
</evidence>
<keyword evidence="3 8" id="KW-0329">Glyoxylate bypass</keyword>
<dbReference type="InterPro" id="IPR006252">
    <property type="entry name" value="Malate_synthA"/>
</dbReference>
<sequence>MSIADAPSTAPALEFKADPPAGSDHILSEEALAFVADLGLRFGPRIWTLLEARQARQARFDRGAAPDFLPETRAIREQDWTIAEIPPVLQDRRVEITGPVDRKMIINGLNSGARVFMADFEDASSPTWSNMIHGQINIHDAVRRQIDFEDERGKAYRLREDSAELIVRVRGLHLPEKHLYLDGAPLPGALLDFGLHCFHNAHELLKRGSGPWFYIPKLEHWQEAALWSEIFAWAESRLGLARGTIKATVLIETLPAVFQMDEILHAMREHIVGLNCGRWDYIFSYIKVFHAHPDRVLPDREQVGMTVPFLRAYSKLLIDTCHRRGALAMGGMAAQIPVKDDSQANEAAFEKVRADKEREAGDGHDGTWVAHPGLIPVALGIFDQALGDRPNQLHYRDPALSVDRETLLAHPEGSISEQGLRGNIDVGLEYTAAWLAGRGCVPIRNLMEDAATAEIARSQLWQWIHHPGGVLDDGRQITPELFSSHLEESLEGLLKVAEKKGLETGHCEDAARLFRQLSESPEFADFLTLHAYDVIA</sequence>
<dbReference type="GO" id="GO:0005737">
    <property type="term" value="C:cytoplasm"/>
    <property type="evidence" value="ECO:0007669"/>
    <property type="project" value="TreeGrafter"/>
</dbReference>
<dbReference type="AlphaFoldDB" id="A0AAP6JED9"/>
<evidence type="ECO:0000256" key="3">
    <source>
        <dbReference type="ARBA" id="ARBA00022435"/>
    </source>
</evidence>
<dbReference type="CDD" id="cd00727">
    <property type="entry name" value="malate_synt_A"/>
    <property type="match status" value="1"/>
</dbReference>